<reference evidence="2 3" key="1">
    <citation type="submission" date="2023-07" db="EMBL/GenBank/DDBJ databases">
        <title>Genomic Encyclopedia of Type Strains, Phase IV (KMG-IV): sequencing the most valuable type-strain genomes for metagenomic binning, comparative biology and taxonomic classification.</title>
        <authorList>
            <person name="Goeker M."/>
        </authorList>
    </citation>
    <scope>NUCLEOTIDE SEQUENCE [LARGE SCALE GENOMIC DNA]</scope>
    <source>
        <strain evidence="2 3">DSM 23494</strain>
    </source>
</reference>
<accession>A0ABU0AEB9</accession>
<evidence type="ECO:0000256" key="1">
    <source>
        <dbReference type="ARBA" id="ARBA00006484"/>
    </source>
</evidence>
<dbReference type="PRINTS" id="PR00080">
    <property type="entry name" value="SDRFAMILY"/>
</dbReference>
<protein>
    <submittedName>
        <fullName evidence="2">NAD(P)-dependent dehydrogenase (Short-subunit alcohol dehydrogenase family)</fullName>
    </submittedName>
</protein>
<name>A0ABU0AEB9_9BACI</name>
<dbReference type="EMBL" id="JAUSUB010000005">
    <property type="protein sequence ID" value="MDQ0269588.1"/>
    <property type="molecule type" value="Genomic_DNA"/>
</dbReference>
<dbReference type="NCBIfam" id="NF005559">
    <property type="entry name" value="PRK07231.1"/>
    <property type="match status" value="1"/>
</dbReference>
<evidence type="ECO:0000313" key="2">
    <source>
        <dbReference type="EMBL" id="MDQ0269588.1"/>
    </source>
</evidence>
<organism evidence="2 3">
    <name type="scientific">Cytobacillus purgationiresistens</name>
    <dbReference type="NCBI Taxonomy" id="863449"/>
    <lineage>
        <taxon>Bacteria</taxon>
        <taxon>Bacillati</taxon>
        <taxon>Bacillota</taxon>
        <taxon>Bacilli</taxon>
        <taxon>Bacillales</taxon>
        <taxon>Bacillaceae</taxon>
        <taxon>Cytobacillus</taxon>
    </lineage>
</organism>
<gene>
    <name evidence="2" type="ORF">J2S17_001460</name>
</gene>
<dbReference type="PRINTS" id="PR00081">
    <property type="entry name" value="GDHRDH"/>
</dbReference>
<sequence length="247" mass="26568">MSILQNEVAVITGAGSGIGKQVAKLFAQEGASVVLVDRTSIVEKITKELIADGKVAMSILCDVTKENEVEESFETVMKQFGKVDIVIASAGIDQISPLHDTTLYQWKSVLDVNLTGVYLTNKFAVKCMLTNGQGSIVNISSILGHVGQKDITSYAASKGGVTNLTRSIAVTYADKGIRVNAVCPGYIETNLLKDLNDDMRKERIQRHPMQRMGTAIEVAEACLFLASKKASFITGTNLMVDGGYTAQ</sequence>
<comment type="caution">
    <text evidence="2">The sequence shown here is derived from an EMBL/GenBank/DDBJ whole genome shotgun (WGS) entry which is preliminary data.</text>
</comment>
<proteinExistence type="inferred from homology"/>
<dbReference type="Gene3D" id="3.40.50.720">
    <property type="entry name" value="NAD(P)-binding Rossmann-like Domain"/>
    <property type="match status" value="1"/>
</dbReference>
<dbReference type="PANTHER" id="PTHR42760">
    <property type="entry name" value="SHORT-CHAIN DEHYDROGENASES/REDUCTASES FAMILY MEMBER"/>
    <property type="match status" value="1"/>
</dbReference>
<dbReference type="RefSeq" id="WP_307473285.1">
    <property type="nucleotide sequence ID" value="NZ_JAUSUB010000005.1"/>
</dbReference>
<dbReference type="PROSITE" id="PS00061">
    <property type="entry name" value="ADH_SHORT"/>
    <property type="match status" value="1"/>
</dbReference>
<dbReference type="Proteomes" id="UP001238088">
    <property type="component" value="Unassembled WGS sequence"/>
</dbReference>
<dbReference type="InterPro" id="IPR036291">
    <property type="entry name" value="NAD(P)-bd_dom_sf"/>
</dbReference>
<dbReference type="Pfam" id="PF13561">
    <property type="entry name" value="adh_short_C2"/>
    <property type="match status" value="1"/>
</dbReference>
<evidence type="ECO:0000313" key="3">
    <source>
        <dbReference type="Proteomes" id="UP001238088"/>
    </source>
</evidence>
<dbReference type="SUPFAM" id="SSF51735">
    <property type="entry name" value="NAD(P)-binding Rossmann-fold domains"/>
    <property type="match status" value="1"/>
</dbReference>
<keyword evidence="3" id="KW-1185">Reference proteome</keyword>
<dbReference type="InterPro" id="IPR002347">
    <property type="entry name" value="SDR_fam"/>
</dbReference>
<dbReference type="InterPro" id="IPR020904">
    <property type="entry name" value="Sc_DH/Rdtase_CS"/>
</dbReference>
<comment type="similarity">
    <text evidence="1">Belongs to the short-chain dehydrogenases/reductases (SDR) family.</text>
</comment>
<dbReference type="CDD" id="cd05233">
    <property type="entry name" value="SDR_c"/>
    <property type="match status" value="1"/>
</dbReference>